<protein>
    <recommendedName>
        <fullName evidence="12">Protein kinase domain-containing protein</fullName>
    </recommendedName>
</protein>
<dbReference type="GO" id="GO:0008024">
    <property type="term" value="C:cyclin/CDK positive transcription elongation factor complex"/>
    <property type="evidence" value="ECO:0007669"/>
    <property type="project" value="TreeGrafter"/>
</dbReference>
<comment type="caution">
    <text evidence="13">The sequence shown here is derived from an EMBL/GenBank/DDBJ whole genome shotgun (WGS) entry which is preliminary data.</text>
</comment>
<name>A0A8H2WN18_9AGAM</name>
<organism evidence="13 14">
    <name type="scientific">Rhizoctonia solani</name>
    <dbReference type="NCBI Taxonomy" id="456999"/>
    <lineage>
        <taxon>Eukaryota</taxon>
        <taxon>Fungi</taxon>
        <taxon>Dikarya</taxon>
        <taxon>Basidiomycota</taxon>
        <taxon>Agaricomycotina</taxon>
        <taxon>Agaricomycetes</taxon>
        <taxon>Cantharellales</taxon>
        <taxon>Ceratobasidiaceae</taxon>
        <taxon>Rhizoctonia</taxon>
    </lineage>
</organism>
<proteinExistence type="inferred from homology"/>
<comment type="catalytic activity">
    <reaction evidence="8">
        <text>L-seryl-[protein] + ATP = O-phospho-L-seryl-[protein] + ADP + H(+)</text>
        <dbReference type="Rhea" id="RHEA:17989"/>
        <dbReference type="Rhea" id="RHEA-COMP:9863"/>
        <dbReference type="Rhea" id="RHEA-COMP:11604"/>
        <dbReference type="ChEBI" id="CHEBI:15378"/>
        <dbReference type="ChEBI" id="CHEBI:29999"/>
        <dbReference type="ChEBI" id="CHEBI:30616"/>
        <dbReference type="ChEBI" id="CHEBI:83421"/>
        <dbReference type="ChEBI" id="CHEBI:456216"/>
        <dbReference type="EC" id="2.7.11.22"/>
    </reaction>
</comment>
<feature type="compositionally biased region" description="Pro residues" evidence="11">
    <location>
        <begin position="653"/>
        <end position="662"/>
    </location>
</feature>
<dbReference type="PROSITE" id="PS00107">
    <property type="entry name" value="PROTEIN_KINASE_ATP"/>
    <property type="match status" value="1"/>
</dbReference>
<comment type="similarity">
    <text evidence="1">Belongs to the protein kinase superfamily. CMGC Ser/Thr protein kinase family. CDC2/CDKX subfamily.</text>
</comment>
<keyword evidence="5" id="KW-0418">Kinase</keyword>
<dbReference type="GO" id="GO:0032968">
    <property type="term" value="P:positive regulation of transcription elongation by RNA polymerase II"/>
    <property type="evidence" value="ECO:0007669"/>
    <property type="project" value="TreeGrafter"/>
</dbReference>
<feature type="region of interest" description="Disordered" evidence="11">
    <location>
        <begin position="539"/>
        <end position="574"/>
    </location>
</feature>
<evidence type="ECO:0000259" key="12">
    <source>
        <dbReference type="PROSITE" id="PS50011"/>
    </source>
</evidence>
<evidence type="ECO:0000256" key="2">
    <source>
        <dbReference type="ARBA" id="ARBA00022527"/>
    </source>
</evidence>
<dbReference type="Gene3D" id="3.30.200.20">
    <property type="entry name" value="Phosphorylase Kinase, domain 1"/>
    <property type="match status" value="1"/>
</dbReference>
<evidence type="ECO:0000256" key="6">
    <source>
        <dbReference type="ARBA" id="ARBA00022840"/>
    </source>
</evidence>
<dbReference type="FunFam" id="3.30.200.20:FF:000124">
    <property type="entry name" value="Cyclin-dependent kinase 4"/>
    <property type="match status" value="1"/>
</dbReference>
<sequence>MDETWESSSRKRARPEPDEYRRDHLAYEHTSHSLPREHLRHTPDHYSTDPPSWDRRRVSEHHWHTSRDQYQKDPPIDDLEPSHDHSSRPIYTSHRPNGSSSSYHRSMSRPHHSRMDRPETALRHESREWIPRDAVAKRGESWSSKPEESRLESSAGAGDRTWTASEGWTRENSKSANAARAYESPGPLIMQVRAGVIPMTVSMRVADVTRTEVPAAWGKGGVNVKFVVTETAITVSPNEGTRIQLPSDIRSPTENGQTAQLILHRPSPAEWARGAIVHILLRHPAKRTALVHPCGRLQGPLPDPSRDLLFDLGIERGARLVRVRALVPSHHTPWTLVLAPARVPQVGEERSPTGPEVVALTDGITVTKSAKTSAEGTTMLRQTNEFEETDRPTLCANALEDAVFQQRPQGVVAIVARASGVVLKLQSGQFIACLNPPAQKPRRPSSPVLLRAPNAMPRALAPETEPPSVEIAAALTNGLHLPTSTIPTGPRSMSQVSQPQINNHSELTAIPPSKPLTTSPITLKVQPSKAPSRTVKMFFPGDDDDDTPTEAELGSKSTNLVPPVKDRDSTSIPALGQQKPEFVPAKDQLVSKAPPTAPAAHLSPQRRINGAAPPAVMSASPKATSIPVQQAPITPSIARVARDEDSKAAASVPPGPMLPPSAPGSSPAVPINTGGTTTPIRTSTQTSPAFLPENKVLRAVVSSSAAAPRRPPKVPKTASEYQIICQVGEGTFGKVYKARSLANPDARVALKRIRMEGEKDGFPVTAMREIKLLQSLRHENVINLHEMMVSKGNVFMVFEYMDHDLTGVLSQTQFTFSPAHLKSLCAQMLSGLAYLHQKSVIHRDMKGSNILLNNYGELKLADFGLARFYSKRRRSDYTNRVITLWYRPPELLLGATVYGPEVDMWSAGCIMLELFTTKPAFQGNDEIHQLDAIARIMGTPNVETWPGLTDMPWFELVKPAEPVKSHFRSIFNKYLSPAALDLAESLLAYDPNKRATAAQALQAPYFVSEDPPPEKPVGLATIEGEWHEYESKREREKLRKKRKVEGQQQQ</sequence>
<dbReference type="Proteomes" id="UP000663826">
    <property type="component" value="Unassembled WGS sequence"/>
</dbReference>
<keyword evidence="3" id="KW-0808">Transferase</keyword>
<keyword evidence="2" id="KW-0723">Serine/threonine-protein kinase</keyword>
<dbReference type="EMBL" id="CAJMWQ010000910">
    <property type="protein sequence ID" value="CAE6395886.1"/>
    <property type="molecule type" value="Genomic_DNA"/>
</dbReference>
<dbReference type="PROSITE" id="PS50011">
    <property type="entry name" value="PROTEIN_KINASE_DOM"/>
    <property type="match status" value="1"/>
</dbReference>
<keyword evidence="4 10" id="KW-0547">Nucleotide-binding</keyword>
<dbReference type="SMART" id="SM00220">
    <property type="entry name" value="S_TKc"/>
    <property type="match status" value="1"/>
</dbReference>
<feature type="region of interest" description="Disordered" evidence="11">
    <location>
        <begin position="643"/>
        <end position="666"/>
    </location>
</feature>
<dbReference type="Pfam" id="PF00069">
    <property type="entry name" value="Pkinase"/>
    <property type="match status" value="1"/>
</dbReference>
<feature type="region of interest" description="Disordered" evidence="11">
    <location>
        <begin position="1"/>
        <end position="171"/>
    </location>
</feature>
<reference evidence="13" key="1">
    <citation type="submission" date="2021-01" db="EMBL/GenBank/DDBJ databases">
        <authorList>
            <person name="Kaushik A."/>
        </authorList>
    </citation>
    <scope>NUCLEOTIDE SEQUENCE</scope>
    <source>
        <strain evidence="13">AG1-1B</strain>
    </source>
</reference>
<dbReference type="InterPro" id="IPR017441">
    <property type="entry name" value="Protein_kinase_ATP_BS"/>
</dbReference>
<keyword evidence="6 10" id="KW-0067">ATP-binding</keyword>
<feature type="compositionally biased region" description="Basic and acidic residues" evidence="11">
    <location>
        <begin position="113"/>
        <end position="151"/>
    </location>
</feature>
<dbReference type="GO" id="GO:0008353">
    <property type="term" value="F:RNA polymerase II CTD heptapeptide repeat kinase activity"/>
    <property type="evidence" value="ECO:0007669"/>
    <property type="project" value="UniProtKB-EC"/>
</dbReference>
<dbReference type="GO" id="GO:0030332">
    <property type="term" value="F:cyclin binding"/>
    <property type="evidence" value="ECO:0007669"/>
    <property type="project" value="TreeGrafter"/>
</dbReference>
<feature type="binding site" evidence="10">
    <location>
        <position position="751"/>
    </location>
    <ligand>
        <name>ATP</name>
        <dbReference type="ChEBI" id="CHEBI:30616"/>
    </ligand>
</feature>
<gene>
    <name evidence="13" type="ORF">RDB_LOCUS28394</name>
</gene>
<dbReference type="InterPro" id="IPR011009">
    <property type="entry name" value="Kinase-like_dom_sf"/>
</dbReference>
<feature type="compositionally biased region" description="Basic and acidic residues" evidence="11">
    <location>
        <begin position="14"/>
        <end position="87"/>
    </location>
</feature>
<evidence type="ECO:0000256" key="3">
    <source>
        <dbReference type="ARBA" id="ARBA00022679"/>
    </source>
</evidence>
<accession>A0A8H2WN18</accession>
<comment type="catalytic activity">
    <reaction evidence="9">
        <text>[DNA-directed RNA polymerase] + ATP = phospho-[DNA-directed RNA polymerase] + ADP + H(+)</text>
        <dbReference type="Rhea" id="RHEA:10216"/>
        <dbReference type="Rhea" id="RHEA-COMP:11321"/>
        <dbReference type="Rhea" id="RHEA-COMP:11322"/>
        <dbReference type="ChEBI" id="CHEBI:15378"/>
        <dbReference type="ChEBI" id="CHEBI:30616"/>
        <dbReference type="ChEBI" id="CHEBI:43176"/>
        <dbReference type="ChEBI" id="CHEBI:68546"/>
        <dbReference type="ChEBI" id="CHEBI:456216"/>
        <dbReference type="EC" id="2.7.11.23"/>
    </reaction>
</comment>
<dbReference type="SUPFAM" id="SSF56112">
    <property type="entry name" value="Protein kinase-like (PK-like)"/>
    <property type="match status" value="1"/>
</dbReference>
<evidence type="ECO:0000256" key="1">
    <source>
        <dbReference type="ARBA" id="ARBA00006485"/>
    </source>
</evidence>
<evidence type="ECO:0000256" key="8">
    <source>
        <dbReference type="ARBA" id="ARBA00048367"/>
    </source>
</evidence>
<evidence type="ECO:0000313" key="14">
    <source>
        <dbReference type="Proteomes" id="UP000663826"/>
    </source>
</evidence>
<evidence type="ECO:0000256" key="4">
    <source>
        <dbReference type="ARBA" id="ARBA00022741"/>
    </source>
</evidence>
<dbReference type="CDD" id="cd07840">
    <property type="entry name" value="STKc_CDK9_like"/>
    <property type="match status" value="1"/>
</dbReference>
<dbReference type="PANTHER" id="PTHR24056:SF546">
    <property type="entry name" value="CYCLIN-DEPENDENT KINASE 12"/>
    <property type="match status" value="1"/>
</dbReference>
<evidence type="ECO:0000256" key="10">
    <source>
        <dbReference type="PROSITE-ProRule" id="PRU10141"/>
    </source>
</evidence>
<dbReference type="PANTHER" id="PTHR24056">
    <property type="entry name" value="CELL DIVISION PROTEIN KINASE"/>
    <property type="match status" value="1"/>
</dbReference>
<dbReference type="InterPro" id="IPR008271">
    <property type="entry name" value="Ser/Thr_kinase_AS"/>
</dbReference>
<evidence type="ECO:0000313" key="13">
    <source>
        <dbReference type="EMBL" id="CAE6395886.1"/>
    </source>
</evidence>
<dbReference type="GO" id="GO:0004693">
    <property type="term" value="F:cyclin-dependent protein serine/threonine kinase activity"/>
    <property type="evidence" value="ECO:0007669"/>
    <property type="project" value="UniProtKB-EC"/>
</dbReference>
<feature type="region of interest" description="Disordered" evidence="11">
    <location>
        <begin position="1030"/>
        <end position="1050"/>
    </location>
</feature>
<dbReference type="AlphaFoldDB" id="A0A8H2WN18"/>
<evidence type="ECO:0000256" key="5">
    <source>
        <dbReference type="ARBA" id="ARBA00022777"/>
    </source>
</evidence>
<dbReference type="Gene3D" id="1.10.510.10">
    <property type="entry name" value="Transferase(Phosphotransferase) domain 1"/>
    <property type="match status" value="1"/>
</dbReference>
<dbReference type="PROSITE" id="PS00108">
    <property type="entry name" value="PROTEIN_KINASE_ST"/>
    <property type="match status" value="1"/>
</dbReference>
<dbReference type="InterPro" id="IPR050108">
    <property type="entry name" value="CDK"/>
</dbReference>
<evidence type="ECO:0000256" key="7">
    <source>
        <dbReference type="ARBA" id="ARBA00047811"/>
    </source>
</evidence>
<dbReference type="InterPro" id="IPR000719">
    <property type="entry name" value="Prot_kinase_dom"/>
</dbReference>
<comment type="catalytic activity">
    <reaction evidence="7">
        <text>L-threonyl-[protein] + ATP = O-phospho-L-threonyl-[protein] + ADP + H(+)</text>
        <dbReference type="Rhea" id="RHEA:46608"/>
        <dbReference type="Rhea" id="RHEA-COMP:11060"/>
        <dbReference type="Rhea" id="RHEA-COMP:11605"/>
        <dbReference type="ChEBI" id="CHEBI:15378"/>
        <dbReference type="ChEBI" id="CHEBI:30013"/>
        <dbReference type="ChEBI" id="CHEBI:30616"/>
        <dbReference type="ChEBI" id="CHEBI:61977"/>
        <dbReference type="ChEBI" id="CHEBI:456216"/>
        <dbReference type="EC" id="2.7.11.22"/>
    </reaction>
</comment>
<evidence type="ECO:0000256" key="11">
    <source>
        <dbReference type="SAM" id="MobiDB-lite"/>
    </source>
</evidence>
<dbReference type="FunFam" id="1.10.510.10:FF:000415">
    <property type="entry name" value="CMGC/CDK/CRK7 protein kinase, variant"/>
    <property type="match status" value="1"/>
</dbReference>
<dbReference type="GO" id="GO:0005524">
    <property type="term" value="F:ATP binding"/>
    <property type="evidence" value="ECO:0007669"/>
    <property type="project" value="UniProtKB-UniRule"/>
</dbReference>
<feature type="domain" description="Protein kinase" evidence="12">
    <location>
        <begin position="721"/>
        <end position="1006"/>
    </location>
</feature>
<evidence type="ECO:0000256" key="9">
    <source>
        <dbReference type="ARBA" id="ARBA00049280"/>
    </source>
</evidence>